<protein>
    <submittedName>
        <fullName evidence="3">PilZ domain-containing protein</fullName>
    </submittedName>
</protein>
<reference evidence="2 5" key="2">
    <citation type="submission" date="2019-04" db="EMBL/GenBank/DDBJ databases">
        <title>Isolation and culture of sulfate reducing bacteria from the cold seep of the South China Sea.</title>
        <authorList>
            <person name="Sun C."/>
            <person name="Liu R."/>
        </authorList>
    </citation>
    <scope>NUCLEOTIDE SEQUENCE [LARGE SCALE GENOMIC DNA]</scope>
    <source>
        <strain evidence="2 5">CS1</strain>
    </source>
</reference>
<reference evidence="3 4" key="1">
    <citation type="submission" date="2018-06" db="EMBL/GenBank/DDBJ databases">
        <title>Complete genome of Desulfovibrio marinus P48SEP.</title>
        <authorList>
            <person name="Crispim J.S."/>
            <person name="Vidigal P.M.P."/>
            <person name="Silva L.C.F."/>
            <person name="Araujo L.C."/>
            <person name="Laguardia C.N."/>
            <person name="Dias R.S."/>
            <person name="Sousa M.P."/>
            <person name="Paula S.O."/>
            <person name="Silva C."/>
        </authorList>
    </citation>
    <scope>NUCLEOTIDE SEQUENCE [LARGE SCALE GENOMIC DNA]</scope>
    <source>
        <strain evidence="3 4">P48SEP</strain>
    </source>
</reference>
<dbReference type="OrthoDB" id="370480at2"/>
<gene>
    <name evidence="3" type="ORF">DQK91_14570</name>
    <name evidence="2" type="ORF">E8L03_06890</name>
</gene>
<keyword evidence="5" id="KW-1185">Reference proteome</keyword>
<name>A0A6P1ZFC7_9BACT</name>
<dbReference type="InterPro" id="IPR009875">
    <property type="entry name" value="PilZ_domain"/>
</dbReference>
<organism evidence="3 4">
    <name type="scientific">Oceanidesulfovibrio marinus</name>
    <dbReference type="NCBI Taxonomy" id="370038"/>
    <lineage>
        <taxon>Bacteria</taxon>
        <taxon>Pseudomonadati</taxon>
        <taxon>Thermodesulfobacteriota</taxon>
        <taxon>Desulfovibrionia</taxon>
        <taxon>Desulfovibrionales</taxon>
        <taxon>Desulfovibrionaceae</taxon>
        <taxon>Oceanidesulfovibrio</taxon>
    </lineage>
</organism>
<dbReference type="RefSeq" id="WP_144306115.1">
    <property type="nucleotide sequence ID" value="NZ_CP039543.1"/>
</dbReference>
<evidence type="ECO:0000313" key="3">
    <source>
        <dbReference type="EMBL" id="TVM32496.1"/>
    </source>
</evidence>
<evidence type="ECO:0000313" key="5">
    <source>
        <dbReference type="Proteomes" id="UP000503251"/>
    </source>
</evidence>
<dbReference type="Gene3D" id="2.40.10.220">
    <property type="entry name" value="predicted glycosyltransferase like domains"/>
    <property type="match status" value="1"/>
</dbReference>
<proteinExistence type="predicted"/>
<accession>A0A6P1ZFC7</accession>
<dbReference type="GO" id="GO:0035438">
    <property type="term" value="F:cyclic-di-GMP binding"/>
    <property type="evidence" value="ECO:0007669"/>
    <property type="project" value="InterPro"/>
</dbReference>
<evidence type="ECO:0000259" key="1">
    <source>
        <dbReference type="Pfam" id="PF07238"/>
    </source>
</evidence>
<evidence type="ECO:0000313" key="2">
    <source>
        <dbReference type="EMBL" id="QJT08668.1"/>
    </source>
</evidence>
<feature type="domain" description="PilZ" evidence="1">
    <location>
        <begin position="3"/>
        <end position="97"/>
    </location>
</feature>
<dbReference type="Pfam" id="PF07238">
    <property type="entry name" value="PilZ"/>
    <property type="match status" value="1"/>
</dbReference>
<dbReference type="EMBL" id="QMIF01000010">
    <property type="protein sequence ID" value="TVM32496.1"/>
    <property type="molecule type" value="Genomic_DNA"/>
</dbReference>
<dbReference type="AlphaFoldDB" id="A0A6P1ZFC7"/>
<evidence type="ECO:0000313" key="4">
    <source>
        <dbReference type="Proteomes" id="UP000434052"/>
    </source>
</evidence>
<sequence length="124" mass="14128">MPHRRRSRVEAHFRALVTCRGQEFEVWMHNLSLTGMKFRQPDETILSAGDVCKVRIPLADDVVVRAEATVARTDEHLAALDFTAIDPDSYPHLLNMVRYASENPDAIEKEQLHIPFDESASKDI</sequence>
<dbReference type="Proteomes" id="UP000434052">
    <property type="component" value="Unassembled WGS sequence"/>
</dbReference>
<dbReference type="EMBL" id="CP039543">
    <property type="protein sequence ID" value="QJT08668.1"/>
    <property type="molecule type" value="Genomic_DNA"/>
</dbReference>
<dbReference type="Proteomes" id="UP000503251">
    <property type="component" value="Chromosome"/>
</dbReference>
<dbReference type="SUPFAM" id="SSF141371">
    <property type="entry name" value="PilZ domain-like"/>
    <property type="match status" value="1"/>
</dbReference>